<dbReference type="AlphaFoldDB" id="A0A7Z9BWE5"/>
<dbReference type="EMBL" id="CZCU02000152">
    <property type="protein sequence ID" value="VXD22363.1"/>
    <property type="molecule type" value="Genomic_DNA"/>
</dbReference>
<name>A0A7Z9BWE5_9CYAN</name>
<evidence type="ECO:0000313" key="3">
    <source>
        <dbReference type="Proteomes" id="UP000184550"/>
    </source>
</evidence>
<keyword evidence="1" id="KW-1133">Transmembrane helix</keyword>
<sequence>MNTDLTYGLLLALINGMICLSLPAIVSYIQGQRRDHDQSSVITQQQI</sequence>
<evidence type="ECO:0000313" key="2">
    <source>
        <dbReference type="EMBL" id="VXD22363.1"/>
    </source>
</evidence>
<proteinExistence type="predicted"/>
<protein>
    <submittedName>
        <fullName evidence="2">Uncharacterized protein</fullName>
    </submittedName>
</protein>
<comment type="caution">
    <text evidence="2">The sequence shown here is derived from an EMBL/GenBank/DDBJ whole genome shotgun (WGS) entry which is preliminary data.</text>
</comment>
<gene>
    <name evidence="2" type="ORF">PL8927_750059</name>
</gene>
<reference evidence="2" key="1">
    <citation type="submission" date="2019-10" db="EMBL/GenBank/DDBJ databases">
        <authorList>
            <consortium name="Genoscope - CEA"/>
            <person name="William W."/>
        </authorList>
    </citation>
    <scope>NUCLEOTIDE SEQUENCE [LARGE SCALE GENOMIC DNA]</scope>
    <source>
        <strain evidence="2">BBR_PRJEB10992</strain>
    </source>
</reference>
<evidence type="ECO:0000256" key="1">
    <source>
        <dbReference type="SAM" id="Phobius"/>
    </source>
</evidence>
<dbReference type="Proteomes" id="UP000184550">
    <property type="component" value="Unassembled WGS sequence"/>
</dbReference>
<accession>A0A7Z9BWE5</accession>
<dbReference type="RefSeq" id="WP_197047484.1">
    <property type="nucleotide sequence ID" value="NZ_LR734877.1"/>
</dbReference>
<keyword evidence="1" id="KW-0812">Transmembrane</keyword>
<organism evidence="2 3">
    <name type="scientific">Planktothrix serta PCC 8927</name>
    <dbReference type="NCBI Taxonomy" id="671068"/>
    <lineage>
        <taxon>Bacteria</taxon>
        <taxon>Bacillati</taxon>
        <taxon>Cyanobacteriota</taxon>
        <taxon>Cyanophyceae</taxon>
        <taxon>Oscillatoriophycideae</taxon>
        <taxon>Oscillatoriales</taxon>
        <taxon>Microcoleaceae</taxon>
        <taxon>Planktothrix</taxon>
    </lineage>
</organism>
<keyword evidence="3" id="KW-1185">Reference proteome</keyword>
<feature type="transmembrane region" description="Helical" evidence="1">
    <location>
        <begin position="6"/>
        <end position="29"/>
    </location>
</feature>
<keyword evidence="1" id="KW-0472">Membrane</keyword>